<protein>
    <submittedName>
        <fullName evidence="2">Uncharacterized protein</fullName>
    </submittedName>
</protein>
<dbReference type="EMBL" id="BAABHJ010000008">
    <property type="protein sequence ID" value="GAA4608140.1"/>
    <property type="molecule type" value="Genomic_DNA"/>
</dbReference>
<feature type="compositionally biased region" description="Basic and acidic residues" evidence="1">
    <location>
        <begin position="45"/>
        <end position="54"/>
    </location>
</feature>
<accession>A0ABP8TKG9</accession>
<feature type="region of interest" description="Disordered" evidence="1">
    <location>
        <begin position="29"/>
        <end position="54"/>
    </location>
</feature>
<keyword evidence="3" id="KW-1185">Reference proteome</keyword>
<comment type="caution">
    <text evidence="2">The sequence shown here is derived from an EMBL/GenBank/DDBJ whole genome shotgun (WGS) entry which is preliminary data.</text>
</comment>
<sequence>MGIRDRLARLSDNMTLNSAIRAAEQQELIDRMTSKAKGKGKGTRGGKDSQRSDG</sequence>
<evidence type="ECO:0000256" key="1">
    <source>
        <dbReference type="SAM" id="MobiDB-lite"/>
    </source>
</evidence>
<feature type="compositionally biased region" description="Basic residues" evidence="1">
    <location>
        <begin position="34"/>
        <end position="44"/>
    </location>
</feature>
<proteinExistence type="predicted"/>
<gene>
    <name evidence="2" type="ORF">GCM10023195_31630</name>
</gene>
<reference evidence="3" key="1">
    <citation type="journal article" date="2019" name="Int. J. Syst. Evol. Microbiol.">
        <title>The Global Catalogue of Microorganisms (GCM) 10K type strain sequencing project: providing services to taxonomists for standard genome sequencing and annotation.</title>
        <authorList>
            <consortium name="The Broad Institute Genomics Platform"/>
            <consortium name="The Broad Institute Genome Sequencing Center for Infectious Disease"/>
            <person name="Wu L."/>
            <person name="Ma J."/>
        </authorList>
    </citation>
    <scope>NUCLEOTIDE SEQUENCE [LARGE SCALE GENOMIC DNA]</scope>
    <source>
        <strain evidence="3">JCM 17938</strain>
    </source>
</reference>
<name>A0ABP8TKG9_9ACTN</name>
<dbReference type="Proteomes" id="UP001500212">
    <property type="component" value="Unassembled WGS sequence"/>
</dbReference>
<organism evidence="2 3">
    <name type="scientific">Actinoallomurus liliacearum</name>
    <dbReference type="NCBI Taxonomy" id="1080073"/>
    <lineage>
        <taxon>Bacteria</taxon>
        <taxon>Bacillati</taxon>
        <taxon>Actinomycetota</taxon>
        <taxon>Actinomycetes</taxon>
        <taxon>Streptosporangiales</taxon>
        <taxon>Thermomonosporaceae</taxon>
        <taxon>Actinoallomurus</taxon>
    </lineage>
</organism>
<evidence type="ECO:0000313" key="2">
    <source>
        <dbReference type="EMBL" id="GAA4608140.1"/>
    </source>
</evidence>
<evidence type="ECO:0000313" key="3">
    <source>
        <dbReference type="Proteomes" id="UP001500212"/>
    </source>
</evidence>
<dbReference type="RefSeq" id="WP_345354115.1">
    <property type="nucleotide sequence ID" value="NZ_BAABHJ010000008.1"/>
</dbReference>